<reference evidence="2 3" key="1">
    <citation type="journal article" date="2012" name="Nature">
        <title>Repeated polyploidization of Gossypium genomes and the evolution of spinnable cotton fibres.</title>
        <authorList>
            <person name="Paterson A.H."/>
            <person name="Wendel J.F."/>
            <person name="Gundlach H."/>
            <person name="Guo H."/>
            <person name="Jenkins J."/>
            <person name="Jin D."/>
            <person name="Llewellyn D."/>
            <person name="Showmaker K.C."/>
            <person name="Shu S."/>
            <person name="Udall J."/>
            <person name="Yoo M.J."/>
            <person name="Byers R."/>
            <person name="Chen W."/>
            <person name="Doron-Faigenboim A."/>
            <person name="Duke M.V."/>
            <person name="Gong L."/>
            <person name="Grimwood J."/>
            <person name="Grover C."/>
            <person name="Grupp K."/>
            <person name="Hu G."/>
            <person name="Lee T.H."/>
            <person name="Li J."/>
            <person name="Lin L."/>
            <person name="Liu T."/>
            <person name="Marler B.S."/>
            <person name="Page J.T."/>
            <person name="Roberts A.W."/>
            <person name="Romanel E."/>
            <person name="Sanders W.S."/>
            <person name="Szadkowski E."/>
            <person name="Tan X."/>
            <person name="Tang H."/>
            <person name="Xu C."/>
            <person name="Wang J."/>
            <person name="Wang Z."/>
            <person name="Zhang D."/>
            <person name="Zhang L."/>
            <person name="Ashrafi H."/>
            <person name="Bedon F."/>
            <person name="Bowers J.E."/>
            <person name="Brubaker C.L."/>
            <person name="Chee P.W."/>
            <person name="Das S."/>
            <person name="Gingle A.R."/>
            <person name="Haigler C.H."/>
            <person name="Harker D."/>
            <person name="Hoffmann L.V."/>
            <person name="Hovav R."/>
            <person name="Jones D.C."/>
            <person name="Lemke C."/>
            <person name="Mansoor S."/>
            <person name="ur Rahman M."/>
            <person name="Rainville L.N."/>
            <person name="Rambani A."/>
            <person name="Reddy U.K."/>
            <person name="Rong J.K."/>
            <person name="Saranga Y."/>
            <person name="Scheffler B.E."/>
            <person name="Scheffler J.A."/>
            <person name="Stelly D.M."/>
            <person name="Triplett B.A."/>
            <person name="Van Deynze A."/>
            <person name="Vaslin M.F."/>
            <person name="Waghmare V.N."/>
            <person name="Walford S.A."/>
            <person name="Wright R.J."/>
            <person name="Zaki E.A."/>
            <person name="Zhang T."/>
            <person name="Dennis E.S."/>
            <person name="Mayer K.F."/>
            <person name="Peterson D.G."/>
            <person name="Rokhsar D.S."/>
            <person name="Wang X."/>
            <person name="Schmutz J."/>
        </authorList>
    </citation>
    <scope>NUCLEOTIDE SEQUENCE [LARGE SCALE GENOMIC DNA]</scope>
</reference>
<sequence length="75" mass="8679">MFGFRVSHPILYLAFDILFSILGSFRVLIGTCWMKEREMMNMELPRGIEGRFQGQVFNGNIIAQSKNGFAYEPWA</sequence>
<keyword evidence="1" id="KW-0472">Membrane</keyword>
<dbReference type="EMBL" id="CM001746">
    <property type="protein sequence ID" value="KJB44789.1"/>
    <property type="molecule type" value="Genomic_DNA"/>
</dbReference>
<dbReference type="Proteomes" id="UP000032304">
    <property type="component" value="Chromosome 7"/>
</dbReference>
<gene>
    <name evidence="2" type="ORF">B456_007G273400</name>
</gene>
<dbReference type="Gramene" id="KJB44789">
    <property type="protein sequence ID" value="KJB44789"/>
    <property type="gene ID" value="B456_007G273400"/>
</dbReference>
<dbReference type="EMBL" id="CM001746">
    <property type="protein sequence ID" value="KJB44788.1"/>
    <property type="molecule type" value="Genomic_DNA"/>
</dbReference>
<evidence type="ECO:0000313" key="2">
    <source>
        <dbReference type="EMBL" id="KJB44788.1"/>
    </source>
</evidence>
<evidence type="ECO:0000313" key="3">
    <source>
        <dbReference type="Proteomes" id="UP000032304"/>
    </source>
</evidence>
<feature type="transmembrane region" description="Helical" evidence="1">
    <location>
        <begin position="12"/>
        <end position="34"/>
    </location>
</feature>
<organism evidence="2 3">
    <name type="scientific">Gossypium raimondii</name>
    <name type="common">Peruvian cotton</name>
    <name type="synonym">Gossypium klotzschianum subsp. raimondii</name>
    <dbReference type="NCBI Taxonomy" id="29730"/>
    <lineage>
        <taxon>Eukaryota</taxon>
        <taxon>Viridiplantae</taxon>
        <taxon>Streptophyta</taxon>
        <taxon>Embryophyta</taxon>
        <taxon>Tracheophyta</taxon>
        <taxon>Spermatophyta</taxon>
        <taxon>Magnoliopsida</taxon>
        <taxon>eudicotyledons</taxon>
        <taxon>Gunneridae</taxon>
        <taxon>Pentapetalae</taxon>
        <taxon>rosids</taxon>
        <taxon>malvids</taxon>
        <taxon>Malvales</taxon>
        <taxon>Malvaceae</taxon>
        <taxon>Malvoideae</taxon>
        <taxon>Gossypium</taxon>
    </lineage>
</organism>
<evidence type="ECO:0000256" key="1">
    <source>
        <dbReference type="SAM" id="Phobius"/>
    </source>
</evidence>
<name>A0A0D2R051_GOSRA</name>
<dbReference type="AlphaFoldDB" id="A0A0D2R051"/>
<dbReference type="Gramene" id="KJB44788">
    <property type="protein sequence ID" value="KJB44788"/>
    <property type="gene ID" value="B456_007G273400"/>
</dbReference>
<proteinExistence type="predicted"/>
<keyword evidence="3" id="KW-1185">Reference proteome</keyword>
<accession>A0A0D2R051</accession>
<keyword evidence="1" id="KW-1133">Transmembrane helix</keyword>
<keyword evidence="1" id="KW-0812">Transmembrane</keyword>
<protein>
    <submittedName>
        <fullName evidence="2">Uncharacterized protein</fullName>
    </submittedName>
</protein>